<keyword evidence="5 6" id="KW-0206">Cytoskeleton</keyword>
<dbReference type="InterPro" id="IPR042241">
    <property type="entry name" value="GCP_C_sf"/>
</dbReference>
<dbReference type="Proteomes" id="UP001430356">
    <property type="component" value="Unassembled WGS sequence"/>
</dbReference>
<dbReference type="InterPro" id="IPR007259">
    <property type="entry name" value="GCP"/>
</dbReference>
<gene>
    <name evidence="9" type="ORF">NESM_000335500</name>
</gene>
<dbReference type="GO" id="GO:0043015">
    <property type="term" value="F:gamma-tubulin binding"/>
    <property type="evidence" value="ECO:0007669"/>
    <property type="project" value="InterPro"/>
</dbReference>
<dbReference type="PANTHER" id="PTHR19302">
    <property type="entry name" value="GAMMA TUBULIN COMPLEX PROTEIN"/>
    <property type="match status" value="1"/>
</dbReference>
<sequence length="791" mass="84954">MEEVKCSLLGFHSALLQQPLAAAAGATVQRESLAGDRGGAAGGAPSAAAAAALRQYCETLPFHPTEQLLLQRALPLGRVYHSLLRATQAAAVGRTEGLYPAAIASGVKRILGNYVEAVKAAETPSALAALPATYELTFTLLERMVQQQQRVEECLPMLDCFLRHQEVPPAFRRFLGESVWLALLYTTAHYVAHGVVLHARPDYFVALRTKPAEGAPAASGSGAEEHVLFTDRLPPGVSTELGLLILAAGKERRVLLRDTDVQGGSDYLEQLALGSQDEAANAVFHSVFNAQLCHGGVLAAEELAARVEAAKTLWSRALWMKVGDVPALKVHLGALRSMFLCHRGDVWYAFVERVLPALAGVQSVRHGGRRDAERAPVSQLTSLAPPTGIRIDGAAAAGANEEEEEEEASGAAGRVSRAAAARAALLQRTTADAFFFALSVSNLRDVAAYDTFTMRVAPASLEEADAALASVMQSRSGQHPRSSSNSGGGGGGSDAAAVSTEDMARHLLLVVQALHLQCIPPQGLMLVVSPKAMQYYQRLFSFHLALRFSLEALAVTRSLFAEALVTNACPSPDLRRAFSLFQLLHFMESSIGYYMQVDVISVCTAKLEEQLASAACTSVDQAKRFHDQFIWRVSEATFLTEGSEPLLRACQSLNTCATTLYTLCMRYRIPYWAVEGVNDTPVEVRATLSALEARVQQEVVAVFTGHLGLGARPWERALWSRLDFNAYFSQTRARPAVPVALRSASASATTFAHPRQTRPHGTSTPSRTGSATAAAATTRRHTIFSKRASGG</sequence>
<dbReference type="GO" id="GO:0051011">
    <property type="term" value="F:microtubule minus-end binding"/>
    <property type="evidence" value="ECO:0007669"/>
    <property type="project" value="TreeGrafter"/>
</dbReference>
<dbReference type="PANTHER" id="PTHR19302:SF27">
    <property type="entry name" value="GAMMA-TUBULIN COMPLEX COMPONENT 4"/>
    <property type="match status" value="1"/>
</dbReference>
<dbReference type="GO" id="GO:0000922">
    <property type="term" value="C:spindle pole"/>
    <property type="evidence" value="ECO:0007669"/>
    <property type="project" value="InterPro"/>
</dbReference>
<evidence type="ECO:0000259" key="8">
    <source>
        <dbReference type="Pfam" id="PF04130"/>
    </source>
</evidence>
<feature type="compositionally biased region" description="Low complexity" evidence="7">
    <location>
        <begin position="762"/>
        <end position="777"/>
    </location>
</feature>
<dbReference type="GO" id="GO:0005874">
    <property type="term" value="C:microtubule"/>
    <property type="evidence" value="ECO:0007669"/>
    <property type="project" value="UniProtKB-KW"/>
</dbReference>
<feature type="region of interest" description="Disordered" evidence="7">
    <location>
        <begin position="748"/>
        <end position="791"/>
    </location>
</feature>
<evidence type="ECO:0000313" key="9">
    <source>
        <dbReference type="EMBL" id="KAK7194214.1"/>
    </source>
</evidence>
<feature type="region of interest" description="Disordered" evidence="7">
    <location>
        <begin position="470"/>
        <end position="496"/>
    </location>
</feature>
<dbReference type="GO" id="GO:0007020">
    <property type="term" value="P:microtubule nucleation"/>
    <property type="evidence" value="ECO:0007669"/>
    <property type="project" value="InterPro"/>
</dbReference>
<dbReference type="EMBL" id="JAECZO010000033">
    <property type="protein sequence ID" value="KAK7194214.1"/>
    <property type="molecule type" value="Genomic_DNA"/>
</dbReference>
<evidence type="ECO:0000256" key="6">
    <source>
        <dbReference type="RuleBase" id="RU363050"/>
    </source>
</evidence>
<comment type="similarity">
    <text evidence="2 6">Belongs to the TUBGCP family.</text>
</comment>
<keyword evidence="10" id="KW-1185">Reference proteome</keyword>
<feature type="domain" description="Gamma tubulin complex component C-terminal" evidence="8">
    <location>
        <begin position="328"/>
        <end position="728"/>
    </location>
</feature>
<evidence type="ECO:0000313" key="10">
    <source>
        <dbReference type="Proteomes" id="UP001430356"/>
    </source>
</evidence>
<feature type="region of interest" description="Disordered" evidence="7">
    <location>
        <begin position="369"/>
        <end position="388"/>
    </location>
</feature>
<evidence type="ECO:0000256" key="3">
    <source>
        <dbReference type="ARBA" id="ARBA00022490"/>
    </source>
</evidence>
<keyword evidence="4 6" id="KW-0493">Microtubule</keyword>
<evidence type="ECO:0000256" key="7">
    <source>
        <dbReference type="SAM" id="MobiDB-lite"/>
    </source>
</evidence>
<dbReference type="GO" id="GO:0000930">
    <property type="term" value="C:gamma-tubulin complex"/>
    <property type="evidence" value="ECO:0007669"/>
    <property type="project" value="TreeGrafter"/>
</dbReference>
<protein>
    <recommendedName>
        <fullName evidence="6">Spindle pole body component</fullName>
    </recommendedName>
</protein>
<accession>A0AAW0EKQ9</accession>
<evidence type="ECO:0000256" key="2">
    <source>
        <dbReference type="ARBA" id="ARBA00010337"/>
    </source>
</evidence>
<feature type="compositionally biased region" description="Polar residues" evidence="7">
    <location>
        <begin position="471"/>
        <end position="481"/>
    </location>
</feature>
<evidence type="ECO:0000256" key="1">
    <source>
        <dbReference type="ARBA" id="ARBA00004267"/>
    </source>
</evidence>
<dbReference type="InterPro" id="IPR040457">
    <property type="entry name" value="GCP_C"/>
</dbReference>
<evidence type="ECO:0000256" key="4">
    <source>
        <dbReference type="ARBA" id="ARBA00022701"/>
    </source>
</evidence>
<keyword evidence="3 6" id="KW-0963">Cytoplasm</keyword>
<organism evidence="9 10">
    <name type="scientific">Novymonas esmeraldas</name>
    <dbReference type="NCBI Taxonomy" id="1808958"/>
    <lineage>
        <taxon>Eukaryota</taxon>
        <taxon>Discoba</taxon>
        <taxon>Euglenozoa</taxon>
        <taxon>Kinetoplastea</taxon>
        <taxon>Metakinetoplastina</taxon>
        <taxon>Trypanosomatida</taxon>
        <taxon>Trypanosomatidae</taxon>
        <taxon>Novymonas</taxon>
    </lineage>
</organism>
<dbReference type="Pfam" id="PF04130">
    <property type="entry name" value="GCP_C_terminal"/>
    <property type="match status" value="1"/>
</dbReference>
<dbReference type="Gene3D" id="1.20.120.1900">
    <property type="entry name" value="Gamma-tubulin complex, C-terminal domain"/>
    <property type="match status" value="1"/>
</dbReference>
<comment type="subcellular location">
    <subcellularLocation>
        <location evidence="1 6">Cytoplasm</location>
        <location evidence="1 6">Cytoskeleton</location>
        <location evidence="1 6">Microtubule organizing center</location>
    </subcellularLocation>
</comment>
<dbReference type="GO" id="GO:0000278">
    <property type="term" value="P:mitotic cell cycle"/>
    <property type="evidence" value="ECO:0007669"/>
    <property type="project" value="TreeGrafter"/>
</dbReference>
<name>A0AAW0EKQ9_9TRYP</name>
<evidence type="ECO:0000256" key="5">
    <source>
        <dbReference type="ARBA" id="ARBA00023212"/>
    </source>
</evidence>
<dbReference type="GO" id="GO:0051225">
    <property type="term" value="P:spindle assembly"/>
    <property type="evidence" value="ECO:0007669"/>
    <property type="project" value="TreeGrafter"/>
</dbReference>
<dbReference type="AlphaFoldDB" id="A0AAW0EKQ9"/>
<proteinExistence type="inferred from homology"/>
<dbReference type="GO" id="GO:0031122">
    <property type="term" value="P:cytoplasmic microtubule organization"/>
    <property type="evidence" value="ECO:0007669"/>
    <property type="project" value="TreeGrafter"/>
</dbReference>
<reference evidence="9 10" key="1">
    <citation type="journal article" date="2021" name="MBio">
        <title>A New Model Trypanosomatid, Novymonas esmeraldas: Genomic Perception of Its 'Candidatus Pandoraea novymonadis' Endosymbiont.</title>
        <authorList>
            <person name="Zakharova A."/>
            <person name="Saura A."/>
            <person name="Butenko A."/>
            <person name="Podesvova L."/>
            <person name="Warmusova S."/>
            <person name="Kostygov A.Y."/>
            <person name="Nenarokova A."/>
            <person name="Lukes J."/>
            <person name="Opperdoes F.R."/>
            <person name="Yurchenko V."/>
        </authorList>
    </citation>
    <scope>NUCLEOTIDE SEQUENCE [LARGE SCALE GENOMIC DNA]</scope>
    <source>
        <strain evidence="9 10">E262AT.01</strain>
    </source>
</reference>
<comment type="caution">
    <text evidence="9">The sequence shown here is derived from an EMBL/GenBank/DDBJ whole genome shotgun (WGS) entry which is preliminary data.</text>
</comment>
<dbReference type="GO" id="GO:0051321">
    <property type="term" value="P:meiotic cell cycle"/>
    <property type="evidence" value="ECO:0007669"/>
    <property type="project" value="TreeGrafter"/>
</dbReference>